<name>A0A6I4IMW2_9SPHI</name>
<accession>A0A6I4IMW2</accession>
<protein>
    <recommendedName>
        <fullName evidence="3">Molybdenum ABC transporter permease</fullName>
    </recommendedName>
</protein>
<proteinExistence type="predicted"/>
<evidence type="ECO:0000313" key="1">
    <source>
        <dbReference type="EMBL" id="QQL49998.1"/>
    </source>
</evidence>
<dbReference type="EMBL" id="CP066775">
    <property type="protein sequence ID" value="QQL49998.1"/>
    <property type="molecule type" value="Genomic_DNA"/>
</dbReference>
<evidence type="ECO:0008006" key="3">
    <source>
        <dbReference type="Google" id="ProtNLM"/>
    </source>
</evidence>
<sequence>MVAHNFLITVLILAGVAIRYQVAKRRFNRRGWGGVAYFKSYSASLLIRAVEKAVSVFALLCIIAALLLMASGFINKH</sequence>
<keyword evidence="2" id="KW-1185">Reference proteome</keyword>
<reference evidence="1 2" key="1">
    <citation type="submission" date="2020-12" db="EMBL/GenBank/DDBJ databases">
        <title>HMF7856_wgs.fasta genome submission.</title>
        <authorList>
            <person name="Kang H."/>
            <person name="Kim H."/>
            <person name="Joh K."/>
        </authorList>
    </citation>
    <scope>NUCLEOTIDE SEQUENCE [LARGE SCALE GENOMIC DNA]</scope>
    <source>
        <strain evidence="1 2">HMF7856</strain>
    </source>
</reference>
<dbReference type="AlphaFoldDB" id="A0A6I4IMW2"/>
<dbReference type="RefSeq" id="WP_157523296.1">
    <property type="nucleotide sequence ID" value="NZ_CP066775.1"/>
</dbReference>
<gene>
    <name evidence="1" type="ORF">GO620_000680</name>
</gene>
<dbReference type="Proteomes" id="UP000429232">
    <property type="component" value="Chromosome"/>
</dbReference>
<organism evidence="1 2">
    <name type="scientific">Mucilaginibacter ginkgonis</name>
    <dbReference type="NCBI Taxonomy" id="2682091"/>
    <lineage>
        <taxon>Bacteria</taxon>
        <taxon>Pseudomonadati</taxon>
        <taxon>Bacteroidota</taxon>
        <taxon>Sphingobacteriia</taxon>
        <taxon>Sphingobacteriales</taxon>
        <taxon>Sphingobacteriaceae</taxon>
        <taxon>Mucilaginibacter</taxon>
    </lineage>
</organism>
<evidence type="ECO:0000313" key="2">
    <source>
        <dbReference type="Proteomes" id="UP000429232"/>
    </source>
</evidence>
<dbReference type="KEGG" id="mgik:GO620_000680"/>